<accession>A0AAV0L8M2</accession>
<comment type="caution">
    <text evidence="7">The sequence shown here is derived from an EMBL/GenBank/DDBJ whole genome shotgun (WGS) entry which is preliminary data.</text>
</comment>
<dbReference type="Gene3D" id="2.40.330.10">
    <property type="entry name" value="DNA-binding pseudobarrel domain"/>
    <property type="match status" value="1"/>
</dbReference>
<dbReference type="PROSITE" id="PS50863">
    <property type="entry name" value="B3"/>
    <property type="match status" value="1"/>
</dbReference>
<dbReference type="GO" id="GO:0005634">
    <property type="term" value="C:nucleus"/>
    <property type="evidence" value="ECO:0007669"/>
    <property type="project" value="UniProtKB-SubCell"/>
</dbReference>
<feature type="domain" description="TF-B3" evidence="6">
    <location>
        <begin position="3"/>
        <end position="99"/>
    </location>
</feature>
<evidence type="ECO:0000256" key="5">
    <source>
        <dbReference type="ARBA" id="ARBA00023242"/>
    </source>
</evidence>
<evidence type="ECO:0000259" key="6">
    <source>
        <dbReference type="PROSITE" id="PS50863"/>
    </source>
</evidence>
<dbReference type="AlphaFoldDB" id="A0AAV0L8M2"/>
<dbReference type="Pfam" id="PF02362">
    <property type="entry name" value="B3"/>
    <property type="match status" value="1"/>
</dbReference>
<dbReference type="SUPFAM" id="SSF101936">
    <property type="entry name" value="DNA-binding pseudobarrel domain"/>
    <property type="match status" value="1"/>
</dbReference>
<evidence type="ECO:0000256" key="2">
    <source>
        <dbReference type="ARBA" id="ARBA00023015"/>
    </source>
</evidence>
<dbReference type="InterPro" id="IPR003340">
    <property type="entry name" value="B3_DNA-bd"/>
</dbReference>
<dbReference type="InterPro" id="IPR015300">
    <property type="entry name" value="DNA-bd_pseudobarrel_sf"/>
</dbReference>
<evidence type="ECO:0000256" key="1">
    <source>
        <dbReference type="ARBA" id="ARBA00004123"/>
    </source>
</evidence>
<protein>
    <recommendedName>
        <fullName evidence="6">TF-B3 domain-containing protein</fullName>
    </recommendedName>
</protein>
<keyword evidence="5" id="KW-0539">Nucleus</keyword>
<dbReference type="PANTHER" id="PTHR31920">
    <property type="entry name" value="B3 DOMAIN-CONTAINING"/>
    <property type="match status" value="1"/>
</dbReference>
<sequence>MAHFLKHVTEETVALKKLLIPPEFVSKCGRVNLTNPVVLEPTVGDPLELEVELYEDTSGFWLRNGWQKFAYQYSLRKGHYLVFEYKSYSRFKLVMLGANGLDLEFPASRHFSGSGHEQKQQ</sequence>
<evidence type="ECO:0000313" key="8">
    <source>
        <dbReference type="Proteomes" id="UP001154282"/>
    </source>
</evidence>
<keyword evidence="2" id="KW-0805">Transcription regulation</keyword>
<evidence type="ECO:0000256" key="3">
    <source>
        <dbReference type="ARBA" id="ARBA00023125"/>
    </source>
</evidence>
<dbReference type="PANTHER" id="PTHR31920:SF37">
    <property type="entry name" value="B3 DOMAIN-CONTAINING TRANSCRIPTION FACTOR VRN1"/>
    <property type="match status" value="1"/>
</dbReference>
<dbReference type="InterPro" id="IPR050655">
    <property type="entry name" value="Plant_B3_domain"/>
</dbReference>
<proteinExistence type="predicted"/>
<dbReference type="SMART" id="SM01019">
    <property type="entry name" value="B3"/>
    <property type="match status" value="1"/>
</dbReference>
<dbReference type="EMBL" id="CAMGYJ010000006">
    <property type="protein sequence ID" value="CAI0430763.1"/>
    <property type="molecule type" value="Genomic_DNA"/>
</dbReference>
<comment type="subcellular location">
    <subcellularLocation>
        <location evidence="1">Nucleus</location>
    </subcellularLocation>
</comment>
<dbReference type="GO" id="GO:0003677">
    <property type="term" value="F:DNA binding"/>
    <property type="evidence" value="ECO:0007669"/>
    <property type="project" value="UniProtKB-KW"/>
</dbReference>
<dbReference type="Proteomes" id="UP001154282">
    <property type="component" value="Unassembled WGS sequence"/>
</dbReference>
<dbReference type="CDD" id="cd10017">
    <property type="entry name" value="B3_DNA"/>
    <property type="match status" value="1"/>
</dbReference>
<reference evidence="7" key="1">
    <citation type="submission" date="2022-08" db="EMBL/GenBank/DDBJ databases">
        <authorList>
            <person name="Gutierrez-Valencia J."/>
        </authorList>
    </citation>
    <scope>NUCLEOTIDE SEQUENCE</scope>
</reference>
<organism evidence="7 8">
    <name type="scientific">Linum tenue</name>
    <dbReference type="NCBI Taxonomy" id="586396"/>
    <lineage>
        <taxon>Eukaryota</taxon>
        <taxon>Viridiplantae</taxon>
        <taxon>Streptophyta</taxon>
        <taxon>Embryophyta</taxon>
        <taxon>Tracheophyta</taxon>
        <taxon>Spermatophyta</taxon>
        <taxon>Magnoliopsida</taxon>
        <taxon>eudicotyledons</taxon>
        <taxon>Gunneridae</taxon>
        <taxon>Pentapetalae</taxon>
        <taxon>rosids</taxon>
        <taxon>fabids</taxon>
        <taxon>Malpighiales</taxon>
        <taxon>Linaceae</taxon>
        <taxon>Linum</taxon>
    </lineage>
</organism>
<keyword evidence="3" id="KW-0238">DNA-binding</keyword>
<evidence type="ECO:0000256" key="4">
    <source>
        <dbReference type="ARBA" id="ARBA00023163"/>
    </source>
</evidence>
<gene>
    <name evidence="7" type="ORF">LITE_LOCUS22750</name>
</gene>
<name>A0AAV0L8M2_9ROSI</name>
<keyword evidence="8" id="KW-1185">Reference proteome</keyword>
<keyword evidence="4" id="KW-0804">Transcription</keyword>
<evidence type="ECO:0000313" key="7">
    <source>
        <dbReference type="EMBL" id="CAI0430763.1"/>
    </source>
</evidence>